<dbReference type="AlphaFoldDB" id="A0A415PEW9"/>
<proteinExistence type="predicted"/>
<accession>A0A415PEW9</accession>
<dbReference type="RefSeq" id="WP_004798506.1">
    <property type="nucleotide sequence ID" value="NZ_CABKNA010000005.1"/>
</dbReference>
<dbReference type="GeneID" id="92792983"/>
<keyword evidence="1" id="KW-0560">Oxidoreductase</keyword>
<organism evidence="4 5">
    <name type="scientific">Amedibacillus dolichus</name>
    <dbReference type="NCBI Taxonomy" id="31971"/>
    <lineage>
        <taxon>Bacteria</taxon>
        <taxon>Bacillati</taxon>
        <taxon>Bacillota</taxon>
        <taxon>Erysipelotrichia</taxon>
        <taxon>Erysipelotrichales</taxon>
        <taxon>Erysipelotrichaceae</taxon>
        <taxon>Amedibacillus</taxon>
    </lineage>
</organism>
<dbReference type="GO" id="GO:0016491">
    <property type="term" value="F:oxidoreductase activity"/>
    <property type="evidence" value="ECO:0007669"/>
    <property type="project" value="UniProtKB-KW"/>
</dbReference>
<dbReference type="EMBL" id="QRPK01000022">
    <property type="protein sequence ID" value="RHM11237.1"/>
    <property type="molecule type" value="Genomic_DNA"/>
</dbReference>
<feature type="domain" description="Alcohol dehydrogenase-like N-terminal" evidence="3">
    <location>
        <begin position="23"/>
        <end position="139"/>
    </location>
</feature>
<dbReference type="Gene3D" id="3.40.50.720">
    <property type="entry name" value="NAD(P)-binding Rossmann-like Domain"/>
    <property type="match status" value="1"/>
</dbReference>
<dbReference type="InterPro" id="IPR013149">
    <property type="entry name" value="ADH-like_C"/>
</dbReference>
<comment type="caution">
    <text evidence="4">The sequence shown here is derived from an EMBL/GenBank/DDBJ whole genome shotgun (WGS) entry which is preliminary data.</text>
</comment>
<evidence type="ECO:0000259" key="2">
    <source>
        <dbReference type="Pfam" id="PF00107"/>
    </source>
</evidence>
<dbReference type="SUPFAM" id="SSF51735">
    <property type="entry name" value="NAD(P)-binding Rossmann-fold domains"/>
    <property type="match status" value="1"/>
</dbReference>
<dbReference type="PANTHER" id="PTHR43401:SF2">
    <property type="entry name" value="L-THREONINE 3-DEHYDROGENASE"/>
    <property type="match status" value="1"/>
</dbReference>
<dbReference type="Gene3D" id="3.90.180.10">
    <property type="entry name" value="Medium-chain alcohol dehydrogenases, catalytic domain"/>
    <property type="match status" value="1"/>
</dbReference>
<evidence type="ECO:0000259" key="3">
    <source>
        <dbReference type="Pfam" id="PF08240"/>
    </source>
</evidence>
<evidence type="ECO:0000256" key="1">
    <source>
        <dbReference type="ARBA" id="ARBA00023002"/>
    </source>
</evidence>
<dbReference type="Proteomes" id="UP000284868">
    <property type="component" value="Unassembled WGS sequence"/>
</dbReference>
<evidence type="ECO:0000313" key="4">
    <source>
        <dbReference type="EMBL" id="RHM11237.1"/>
    </source>
</evidence>
<reference evidence="4 5" key="1">
    <citation type="submission" date="2018-08" db="EMBL/GenBank/DDBJ databases">
        <title>A genome reference for cultivated species of the human gut microbiota.</title>
        <authorList>
            <person name="Zou Y."/>
            <person name="Xue W."/>
            <person name="Luo G."/>
        </authorList>
    </citation>
    <scope>NUCLEOTIDE SEQUENCE [LARGE SCALE GENOMIC DNA]</scope>
    <source>
        <strain evidence="4 5">AF35-6BH</strain>
    </source>
</reference>
<dbReference type="Pfam" id="PF08240">
    <property type="entry name" value="ADH_N"/>
    <property type="match status" value="1"/>
</dbReference>
<dbReference type="InterPro" id="IPR011032">
    <property type="entry name" value="GroES-like_sf"/>
</dbReference>
<keyword evidence="5" id="KW-1185">Reference proteome</keyword>
<dbReference type="Pfam" id="PF00107">
    <property type="entry name" value="ADH_zinc_N"/>
    <property type="match status" value="1"/>
</dbReference>
<dbReference type="InterPro" id="IPR050129">
    <property type="entry name" value="Zn_alcohol_dh"/>
</dbReference>
<gene>
    <name evidence="4" type="ORF">DWZ83_05635</name>
</gene>
<dbReference type="SUPFAM" id="SSF50129">
    <property type="entry name" value="GroES-like"/>
    <property type="match status" value="1"/>
</dbReference>
<feature type="domain" description="Alcohol dehydrogenase-like C-terminal" evidence="2">
    <location>
        <begin position="179"/>
        <end position="307"/>
    </location>
</feature>
<dbReference type="OrthoDB" id="9769198at2"/>
<sequence>MKACVLERPQKYSIQDIPMPKVGADEVLVRILVSGICVNDVRDYKGSKWSYPRIGGHEYSAVIEKIGEDVPKESFKIGDKVIAYIIDDCGICYDCKHNHENICESFTKSKAYYNPNGYSGFYGFSEYAVVKARNLYVYPKATPDEEAAFSEPLACVLNSIQRSHIKMGDDVVVIGGGVMGLLHVLCAKLQGARVILSEVDAKRREFGLKLGADEVIDPLSSDPIQQVRDLTGGRGADVVENTTAIPSVAIQAIEMCAKNGIVNMFSSIHPNEPILVDAGRLHSQEITITGTQNGTVETFARAIDCISKRIIDVRPLIEKIFDYQDIEEAIEYASRSDTYKVMLRFSK</sequence>
<name>A0A415PEW9_9FIRM</name>
<dbReference type="InterPro" id="IPR013154">
    <property type="entry name" value="ADH-like_N"/>
</dbReference>
<dbReference type="InterPro" id="IPR036291">
    <property type="entry name" value="NAD(P)-bd_dom_sf"/>
</dbReference>
<protein>
    <submittedName>
        <fullName evidence="4">Alcohol dehydrogenase</fullName>
    </submittedName>
</protein>
<evidence type="ECO:0000313" key="5">
    <source>
        <dbReference type="Proteomes" id="UP000284868"/>
    </source>
</evidence>
<dbReference type="PANTHER" id="PTHR43401">
    <property type="entry name" value="L-THREONINE 3-DEHYDROGENASE"/>
    <property type="match status" value="1"/>
</dbReference>